<dbReference type="RefSeq" id="WP_177194347.1">
    <property type="nucleotide sequence ID" value="NZ_FJNE01000001.1"/>
</dbReference>
<evidence type="ECO:0000313" key="1">
    <source>
        <dbReference type="EMBL" id="CZQ83597.1"/>
    </source>
</evidence>
<accession>A0A143Y775</accession>
<dbReference type="EMBL" id="FJNE01000001">
    <property type="protein sequence ID" value="CZQ83597.1"/>
    <property type="molecule type" value="Genomic_DNA"/>
</dbReference>
<name>A0A143Y775_9LACT</name>
<gene>
    <name evidence="1" type="ORF">Tpal_465</name>
</gene>
<dbReference type="Proteomes" id="UP000242754">
    <property type="component" value="Unassembled WGS sequence"/>
</dbReference>
<dbReference type="AlphaFoldDB" id="A0A143Y775"/>
<dbReference type="STRING" id="140314.SAMN04488076_103175"/>
<sequence>MNEEKIQLLLQITDGLSKSEWERVVEVVNQNYSYQAAKVQLNSHDKELIGHWLKK</sequence>
<protein>
    <submittedName>
        <fullName evidence="1">Uncharacterized protein</fullName>
    </submittedName>
</protein>
<reference evidence="1 2" key="1">
    <citation type="submission" date="2016-02" db="EMBL/GenBank/DDBJ databases">
        <authorList>
            <person name="Wen L."/>
            <person name="He K."/>
            <person name="Yang H."/>
        </authorList>
    </citation>
    <scope>NUCLEOTIDE SEQUENCE [LARGE SCALE GENOMIC DNA]</scope>
    <source>
        <strain evidence="1">Trichococcus palustris</strain>
    </source>
</reference>
<keyword evidence="2" id="KW-1185">Reference proteome</keyword>
<proteinExistence type="predicted"/>
<evidence type="ECO:0000313" key="2">
    <source>
        <dbReference type="Proteomes" id="UP000242754"/>
    </source>
</evidence>
<organism evidence="1 2">
    <name type="scientific">Trichococcus palustris</name>
    <dbReference type="NCBI Taxonomy" id="140314"/>
    <lineage>
        <taxon>Bacteria</taxon>
        <taxon>Bacillati</taxon>
        <taxon>Bacillota</taxon>
        <taxon>Bacilli</taxon>
        <taxon>Lactobacillales</taxon>
        <taxon>Carnobacteriaceae</taxon>
        <taxon>Trichococcus</taxon>
    </lineage>
</organism>